<dbReference type="SUPFAM" id="SSF46689">
    <property type="entry name" value="Homeodomain-like"/>
    <property type="match status" value="1"/>
</dbReference>
<keyword evidence="2" id="KW-0238">DNA-binding</keyword>
<evidence type="ECO:0000256" key="3">
    <source>
        <dbReference type="ARBA" id="ARBA00023163"/>
    </source>
</evidence>
<keyword evidence="3" id="KW-0804">Transcription</keyword>
<sequence length="268" mass="29797">MHIHANSIRPTLPRTRIRPIVEATFVDECLKDAPRMMMPRPELHIAVRFGPSAQRGLDIHVLGPRQHVTRKTVREGQWTILARLTLAHTRSVLGAPPAAFTEHIVPLEQVWSASDARSLYDELLKAASPTDAATILEQTISARLPLDHLQGEPAALAFEAARRLLDANVSAVAAELNISARHLRRVFLDTTGMSPKRFARLMRFSRAADLARDNSRRTWASIAAAAGYYDQAHLIEDFHAFAGTTPEAFRRELGNTDVLRRLDGTARA</sequence>
<keyword evidence="1" id="KW-0805">Transcription regulation</keyword>
<dbReference type="Pfam" id="PF12833">
    <property type="entry name" value="HTH_18"/>
    <property type="match status" value="1"/>
</dbReference>
<dbReference type="Gene3D" id="1.10.10.60">
    <property type="entry name" value="Homeodomain-like"/>
    <property type="match status" value="1"/>
</dbReference>
<reference evidence="5 6" key="1">
    <citation type="submission" date="2019-12" db="EMBL/GenBank/DDBJ databases">
        <title>Paraburkholderia acidiphila 7Q-K02 sp. nov and Paraburkholderia acidisoli DHF22 sp. nov., two strains isolated from forest soil.</title>
        <authorList>
            <person name="Gao Z."/>
            <person name="Qiu L."/>
        </authorList>
    </citation>
    <scope>NUCLEOTIDE SEQUENCE [LARGE SCALE GENOMIC DNA]</scope>
    <source>
        <strain evidence="5 6">DHF22</strain>
    </source>
</reference>
<dbReference type="PANTHER" id="PTHR46796">
    <property type="entry name" value="HTH-TYPE TRANSCRIPTIONAL ACTIVATOR RHAS-RELATED"/>
    <property type="match status" value="1"/>
</dbReference>
<evidence type="ECO:0000256" key="1">
    <source>
        <dbReference type="ARBA" id="ARBA00023015"/>
    </source>
</evidence>
<evidence type="ECO:0000259" key="4">
    <source>
        <dbReference type="PROSITE" id="PS01124"/>
    </source>
</evidence>
<dbReference type="PROSITE" id="PS01124">
    <property type="entry name" value="HTH_ARAC_FAMILY_2"/>
    <property type="match status" value="1"/>
</dbReference>
<evidence type="ECO:0000256" key="2">
    <source>
        <dbReference type="ARBA" id="ARBA00023125"/>
    </source>
</evidence>
<dbReference type="Proteomes" id="UP000433577">
    <property type="component" value="Chromosome 3"/>
</dbReference>
<gene>
    <name evidence="5" type="ORF">FAZ98_26340</name>
</gene>
<dbReference type="InterPro" id="IPR050204">
    <property type="entry name" value="AraC_XylS_family_regulators"/>
</dbReference>
<dbReference type="SMART" id="SM00342">
    <property type="entry name" value="HTH_ARAC"/>
    <property type="match status" value="1"/>
</dbReference>
<proteinExistence type="predicted"/>
<dbReference type="GO" id="GO:0003700">
    <property type="term" value="F:DNA-binding transcription factor activity"/>
    <property type="evidence" value="ECO:0007669"/>
    <property type="project" value="InterPro"/>
</dbReference>
<organism evidence="5 6">
    <name type="scientific">Paraburkholderia acidisoli</name>
    <dbReference type="NCBI Taxonomy" id="2571748"/>
    <lineage>
        <taxon>Bacteria</taxon>
        <taxon>Pseudomonadati</taxon>
        <taxon>Pseudomonadota</taxon>
        <taxon>Betaproteobacteria</taxon>
        <taxon>Burkholderiales</taxon>
        <taxon>Burkholderiaceae</taxon>
        <taxon>Paraburkholderia</taxon>
    </lineage>
</organism>
<protein>
    <submittedName>
        <fullName evidence="5">Helix-turn-helix domain-containing protein</fullName>
    </submittedName>
</protein>
<keyword evidence="6" id="KW-1185">Reference proteome</keyword>
<name>A0A7Z2JHI0_9BURK</name>
<dbReference type="GO" id="GO:0043565">
    <property type="term" value="F:sequence-specific DNA binding"/>
    <property type="evidence" value="ECO:0007669"/>
    <property type="project" value="InterPro"/>
</dbReference>
<feature type="domain" description="HTH araC/xylS-type" evidence="4">
    <location>
        <begin position="168"/>
        <end position="252"/>
    </location>
</feature>
<dbReference type="InterPro" id="IPR009057">
    <property type="entry name" value="Homeodomain-like_sf"/>
</dbReference>
<evidence type="ECO:0000313" key="6">
    <source>
        <dbReference type="Proteomes" id="UP000433577"/>
    </source>
</evidence>
<dbReference type="AlphaFoldDB" id="A0A7Z2JHI0"/>
<dbReference type="KEGG" id="pacs:FAZ98_26340"/>
<dbReference type="PANTHER" id="PTHR46796:SF15">
    <property type="entry name" value="BLL1074 PROTEIN"/>
    <property type="match status" value="1"/>
</dbReference>
<evidence type="ECO:0000313" key="5">
    <source>
        <dbReference type="EMBL" id="QGZ65767.1"/>
    </source>
</evidence>
<dbReference type="OrthoDB" id="9809338at2"/>
<dbReference type="EMBL" id="CP046915">
    <property type="protein sequence ID" value="QGZ65767.1"/>
    <property type="molecule type" value="Genomic_DNA"/>
</dbReference>
<dbReference type="InterPro" id="IPR018060">
    <property type="entry name" value="HTH_AraC"/>
</dbReference>
<accession>A0A7Z2JHI0</accession>